<dbReference type="AlphaFoldDB" id="A0A1I8MPN3"/>
<feature type="compositionally biased region" description="Polar residues" evidence="1">
    <location>
        <begin position="45"/>
        <end position="58"/>
    </location>
</feature>
<protein>
    <submittedName>
        <fullName evidence="3">Uncharacterized protein</fullName>
    </submittedName>
</protein>
<dbReference type="VEuPathDB" id="VectorBase:MDOMA2_008305"/>
<keyword evidence="2" id="KW-0472">Membrane</keyword>
<feature type="transmembrane region" description="Helical" evidence="2">
    <location>
        <begin position="105"/>
        <end position="124"/>
    </location>
</feature>
<feature type="region of interest" description="Disordered" evidence="1">
    <location>
        <begin position="44"/>
        <end position="88"/>
    </location>
</feature>
<evidence type="ECO:0000256" key="1">
    <source>
        <dbReference type="SAM" id="MobiDB-lite"/>
    </source>
</evidence>
<organism evidence="3">
    <name type="scientific">Musca domestica</name>
    <name type="common">House fly</name>
    <dbReference type="NCBI Taxonomy" id="7370"/>
    <lineage>
        <taxon>Eukaryota</taxon>
        <taxon>Metazoa</taxon>
        <taxon>Ecdysozoa</taxon>
        <taxon>Arthropoda</taxon>
        <taxon>Hexapoda</taxon>
        <taxon>Insecta</taxon>
        <taxon>Pterygota</taxon>
        <taxon>Neoptera</taxon>
        <taxon>Endopterygota</taxon>
        <taxon>Diptera</taxon>
        <taxon>Brachycera</taxon>
        <taxon>Muscomorpha</taxon>
        <taxon>Muscoidea</taxon>
        <taxon>Muscidae</taxon>
        <taxon>Musca</taxon>
    </lineage>
</organism>
<reference evidence="3" key="1">
    <citation type="submission" date="2020-05" db="UniProtKB">
        <authorList>
            <consortium name="EnsemblMetazoa"/>
        </authorList>
    </citation>
    <scope>IDENTIFICATION</scope>
    <source>
        <strain evidence="3">Aabys</strain>
    </source>
</reference>
<proteinExistence type="predicted"/>
<name>A0A1I8MPN3_MUSDO</name>
<evidence type="ECO:0000256" key="2">
    <source>
        <dbReference type="SAM" id="Phobius"/>
    </source>
</evidence>
<gene>
    <name evidence="3" type="primary">101893424</name>
</gene>
<dbReference type="EnsemblMetazoa" id="MDOA007156-RB">
    <property type="protein sequence ID" value="MDOA007156-PB"/>
    <property type="gene ID" value="MDOA007156"/>
</dbReference>
<sequence>MDPPIGNGYRLPTSLKLAPSTTATPEATTTTMCNTTKCHRKRNVVSGSRNNQTVSSAANKPRSRSHNAHAHTQTHQLKAAKGFTGKQTPSIVPRATTMTRMRHQVGSLSFVLTLMAVVILNNFGCLISPTATTQVYAAASAHRENTRILPLQSGTFINYKP</sequence>
<keyword evidence="2" id="KW-1133">Transmembrane helix</keyword>
<evidence type="ECO:0000313" key="3">
    <source>
        <dbReference type="EnsemblMetazoa" id="MDOA007156-PB"/>
    </source>
</evidence>
<keyword evidence="2" id="KW-0812">Transmembrane</keyword>
<accession>A0A1I8MPN3</accession>
<dbReference type="VEuPathDB" id="VectorBase:MDOA007156"/>